<keyword evidence="18" id="KW-1185">Reference proteome</keyword>
<dbReference type="GO" id="GO:0006269">
    <property type="term" value="P:DNA replication, synthesis of primer"/>
    <property type="evidence" value="ECO:0007669"/>
    <property type="project" value="UniProtKB-UniRule"/>
</dbReference>
<dbReference type="EMBL" id="AP019307">
    <property type="protein sequence ID" value="BBH16064.1"/>
    <property type="molecule type" value="Genomic_DNA"/>
</dbReference>
<evidence type="ECO:0000256" key="9">
    <source>
        <dbReference type="ARBA" id="ARBA00022842"/>
    </source>
</evidence>
<keyword evidence="4 12" id="KW-0548">Nucleotidyltransferase</keyword>
<evidence type="ECO:0000256" key="1">
    <source>
        <dbReference type="ARBA" id="ARBA00022478"/>
    </source>
</evidence>
<dbReference type="SUPFAM" id="SSF57783">
    <property type="entry name" value="Zinc beta-ribbon"/>
    <property type="match status" value="1"/>
</dbReference>
<comment type="function">
    <text evidence="12 13">RNA polymerase that catalyzes the synthesis of short RNA molecules used as primers for DNA polymerase during DNA replication.</text>
</comment>
<comment type="cofactor">
    <cofactor evidence="12 13 14">
        <name>Zn(2+)</name>
        <dbReference type="ChEBI" id="CHEBI:29105"/>
    </cofactor>
    <text evidence="12 13 14">Binds 1 zinc ion per monomer.</text>
</comment>
<keyword evidence="10 12" id="KW-0238">DNA-binding</keyword>
<dbReference type="Gene3D" id="3.90.580.10">
    <property type="entry name" value="Zinc finger, CHC2-type domain"/>
    <property type="match status" value="1"/>
</dbReference>
<dbReference type="Pfam" id="PF10410">
    <property type="entry name" value="DnaB_bind"/>
    <property type="match status" value="1"/>
</dbReference>
<evidence type="ECO:0000256" key="3">
    <source>
        <dbReference type="ARBA" id="ARBA00022679"/>
    </source>
</evidence>
<dbReference type="GO" id="GO:0003677">
    <property type="term" value="F:DNA binding"/>
    <property type="evidence" value="ECO:0007669"/>
    <property type="project" value="UniProtKB-KW"/>
</dbReference>
<sequence>MAGRILDSSIQEVREKAKIEDIVSQYVTLRNGGGGSLKGLCPFHDEKSPSFHVTPSRGYFHCFGCGEGGDVIAFVMKIDALNFGETVERLADKVGVQLKREEGGEPQGPRGPGRGKLVEANKLAWEFYAEQLNSADASVARKFLSDRDFDRTVAEQFGLGFAPTDGKSLHKHLRARGFSDEELVVAGLCRQNGWDVFQSRLLWPIREAGGDVLGFGARKLFDDDRMAGKYVNTAETPIYKKSHVLYGIDMARKPMRETGQAVIVEGYTDVMACHLSGVTTAVASCGTSFTSDHGQIVRRFIADFKGSHGEVIFTFDGDKAGQAAAMKVFNEDQSFSSQTYVVVAPDGMDPCDLRLREGETAVRDLIAARKPLYEFVLRNLVGAYDLNRADSRVDALREGARLVASVRDASKVGAFTRELASLVGVDIDEARRAVGAAARRAKPGETPAAAQGTGRESPSLRDPRYAYERETLKVLLQHPLVVGRTTHDLSGVDFTHPGYRAVWERVEELGGLSAGSADASWVPRLSDVPNPALRSLIGELAVDPMPVVGTPDEAYVLNWTARLQELTIQRQIEDVRSRLQRAEGDAVEGLFEELNQLERRRRSMRDRLVGD</sequence>
<comment type="similarity">
    <text evidence="12 13">Belongs to the DnaG primase family.</text>
</comment>
<dbReference type="GO" id="GO:0005737">
    <property type="term" value="C:cytoplasm"/>
    <property type="evidence" value="ECO:0007669"/>
    <property type="project" value="TreeGrafter"/>
</dbReference>
<evidence type="ECO:0000256" key="15">
    <source>
        <dbReference type="SAM" id="MobiDB-lite"/>
    </source>
</evidence>
<dbReference type="InterPro" id="IPR030846">
    <property type="entry name" value="DnaG_bac"/>
</dbReference>
<evidence type="ECO:0000256" key="6">
    <source>
        <dbReference type="ARBA" id="ARBA00022723"/>
    </source>
</evidence>
<organism evidence="17 18">
    <name type="scientific">Nocardioides baekrokdamisoli</name>
    <dbReference type="NCBI Taxonomy" id="1804624"/>
    <lineage>
        <taxon>Bacteria</taxon>
        <taxon>Bacillati</taxon>
        <taxon>Actinomycetota</taxon>
        <taxon>Actinomycetes</taxon>
        <taxon>Propionibacteriales</taxon>
        <taxon>Nocardioidaceae</taxon>
        <taxon>Nocardioides</taxon>
    </lineage>
</organism>
<dbReference type="InterPro" id="IPR019475">
    <property type="entry name" value="DNA_primase_DnaB-bd"/>
</dbReference>
<dbReference type="InterPro" id="IPR050219">
    <property type="entry name" value="DnaG_primase"/>
</dbReference>
<keyword evidence="3 12" id="KW-0808">Transferase</keyword>
<dbReference type="InterPro" id="IPR002694">
    <property type="entry name" value="Znf_CHC2"/>
</dbReference>
<dbReference type="OrthoDB" id="9803773at2"/>
<dbReference type="GO" id="GO:0008270">
    <property type="term" value="F:zinc ion binding"/>
    <property type="evidence" value="ECO:0007669"/>
    <property type="project" value="UniProtKB-UniRule"/>
</dbReference>
<evidence type="ECO:0000256" key="13">
    <source>
        <dbReference type="PIRNR" id="PIRNR002811"/>
    </source>
</evidence>
<gene>
    <name evidence="12 17" type="primary">dnaG</name>
    <name evidence="17" type="ORF">Back2_03510</name>
</gene>
<dbReference type="SMART" id="SM00493">
    <property type="entry name" value="TOPRIM"/>
    <property type="match status" value="1"/>
</dbReference>
<dbReference type="InterPro" id="IPR013173">
    <property type="entry name" value="DNA_primase_DnaG_DnaB-bd_dom"/>
</dbReference>
<keyword evidence="5 12" id="KW-0235">DNA replication</keyword>
<keyword evidence="2 12" id="KW-0639">Primosome</keyword>
<dbReference type="RefSeq" id="WP_125566199.1">
    <property type="nucleotide sequence ID" value="NZ_AP019307.1"/>
</dbReference>
<dbReference type="InterPro" id="IPR013264">
    <property type="entry name" value="DNAG_N"/>
</dbReference>
<dbReference type="InterPro" id="IPR006295">
    <property type="entry name" value="DNA_primase_DnaG"/>
</dbReference>
<evidence type="ECO:0000256" key="11">
    <source>
        <dbReference type="ARBA" id="ARBA00023163"/>
    </source>
</evidence>
<dbReference type="SMART" id="SM00766">
    <property type="entry name" value="DnaG_DnaB_bind"/>
    <property type="match status" value="1"/>
</dbReference>
<dbReference type="CDD" id="cd03364">
    <property type="entry name" value="TOPRIM_DnaG_primases"/>
    <property type="match status" value="1"/>
</dbReference>
<name>A0A3G9IY20_9ACTN</name>
<evidence type="ECO:0000256" key="2">
    <source>
        <dbReference type="ARBA" id="ARBA00022515"/>
    </source>
</evidence>
<evidence type="ECO:0000256" key="4">
    <source>
        <dbReference type="ARBA" id="ARBA00022695"/>
    </source>
</evidence>
<dbReference type="PROSITE" id="PS50880">
    <property type="entry name" value="TOPRIM"/>
    <property type="match status" value="1"/>
</dbReference>
<dbReference type="PANTHER" id="PTHR30313">
    <property type="entry name" value="DNA PRIMASE"/>
    <property type="match status" value="1"/>
</dbReference>
<keyword evidence="7 12" id="KW-0863">Zinc-finger</keyword>
<dbReference type="Pfam" id="PF01807">
    <property type="entry name" value="Zn_ribbon_DnaG"/>
    <property type="match status" value="1"/>
</dbReference>
<evidence type="ECO:0000313" key="17">
    <source>
        <dbReference type="EMBL" id="BBH16064.1"/>
    </source>
</evidence>
<evidence type="ECO:0000256" key="14">
    <source>
        <dbReference type="PIRSR" id="PIRSR002811-1"/>
    </source>
</evidence>
<dbReference type="PIRSF" id="PIRSF002811">
    <property type="entry name" value="DnaG"/>
    <property type="match status" value="1"/>
</dbReference>
<feature type="domain" description="Toprim" evidence="16">
    <location>
        <begin position="259"/>
        <end position="347"/>
    </location>
</feature>
<dbReference type="SUPFAM" id="SSF56731">
    <property type="entry name" value="DNA primase core"/>
    <property type="match status" value="1"/>
</dbReference>
<keyword evidence="6 12" id="KW-0479">Metal-binding</keyword>
<dbReference type="InterPro" id="IPR037068">
    <property type="entry name" value="DNA_primase_core_N_sf"/>
</dbReference>
<dbReference type="Pfam" id="PF08278">
    <property type="entry name" value="DnaG_DnaB_bind"/>
    <property type="match status" value="1"/>
</dbReference>
<dbReference type="Proteomes" id="UP000271573">
    <property type="component" value="Chromosome"/>
</dbReference>
<comment type="domain">
    <text evidence="12">Contains an N-terminal zinc-binding domain, a central core domain that contains the primase activity, and a C-terminal DnaB-binding domain.</text>
</comment>
<dbReference type="InterPro" id="IPR036977">
    <property type="entry name" value="DNA_primase_Znf_CHC2"/>
</dbReference>
<dbReference type="FunFam" id="3.90.580.10:FF:000001">
    <property type="entry name" value="DNA primase"/>
    <property type="match status" value="1"/>
</dbReference>
<dbReference type="GO" id="GO:0003899">
    <property type="term" value="F:DNA-directed RNA polymerase activity"/>
    <property type="evidence" value="ECO:0007669"/>
    <property type="project" value="UniProtKB-UniRule"/>
</dbReference>
<dbReference type="SMART" id="SM00400">
    <property type="entry name" value="ZnF_CHCC"/>
    <property type="match status" value="1"/>
</dbReference>
<evidence type="ECO:0000256" key="10">
    <source>
        <dbReference type="ARBA" id="ARBA00023125"/>
    </source>
</evidence>
<dbReference type="InterPro" id="IPR034151">
    <property type="entry name" value="TOPRIM_DnaG_bac"/>
</dbReference>
<keyword evidence="11 12" id="KW-0804">Transcription</keyword>
<proteinExistence type="inferred from homology"/>
<keyword evidence="9" id="KW-0460">Magnesium</keyword>
<evidence type="ECO:0000313" key="18">
    <source>
        <dbReference type="Proteomes" id="UP000271573"/>
    </source>
</evidence>
<dbReference type="Pfam" id="PF08275">
    <property type="entry name" value="DNAG_N"/>
    <property type="match status" value="1"/>
</dbReference>
<feature type="zinc finger region" description="CHC2-type" evidence="12 14">
    <location>
        <begin position="41"/>
        <end position="65"/>
    </location>
</feature>
<comment type="subunit">
    <text evidence="12">Monomer. Interacts with DnaB.</text>
</comment>
<evidence type="ECO:0000259" key="16">
    <source>
        <dbReference type="PROSITE" id="PS50880"/>
    </source>
</evidence>
<dbReference type="AlphaFoldDB" id="A0A3G9IY20"/>
<keyword evidence="1 12" id="KW-0240">DNA-directed RNA polymerase</keyword>
<feature type="region of interest" description="Disordered" evidence="15">
    <location>
        <begin position="438"/>
        <end position="462"/>
    </location>
</feature>
<evidence type="ECO:0000256" key="8">
    <source>
        <dbReference type="ARBA" id="ARBA00022833"/>
    </source>
</evidence>
<dbReference type="Gene3D" id="3.40.1360.10">
    <property type="match status" value="1"/>
</dbReference>
<dbReference type="HAMAP" id="MF_00974">
    <property type="entry name" value="DNA_primase_DnaG"/>
    <property type="match status" value="1"/>
</dbReference>
<dbReference type="InterPro" id="IPR006171">
    <property type="entry name" value="TOPRIM_dom"/>
</dbReference>
<evidence type="ECO:0000256" key="5">
    <source>
        <dbReference type="ARBA" id="ARBA00022705"/>
    </source>
</evidence>
<evidence type="ECO:0000256" key="12">
    <source>
        <dbReference type="HAMAP-Rule" id="MF_00974"/>
    </source>
</evidence>
<dbReference type="GO" id="GO:1990077">
    <property type="term" value="C:primosome complex"/>
    <property type="evidence" value="ECO:0007669"/>
    <property type="project" value="UniProtKB-KW"/>
</dbReference>
<reference evidence="17 18" key="1">
    <citation type="submission" date="2018-11" db="EMBL/GenBank/DDBJ databases">
        <title>Complete genome sequence of Nocardioides baekrokdamisoli strain KCTC 39748.</title>
        <authorList>
            <person name="Kang S.W."/>
            <person name="Lee K.C."/>
            <person name="Kim K.K."/>
            <person name="Kim J.S."/>
            <person name="Kim D.S."/>
            <person name="Ko S.H."/>
            <person name="Yang S.H."/>
            <person name="Shin Y.K."/>
            <person name="Lee J.S."/>
        </authorList>
    </citation>
    <scope>NUCLEOTIDE SEQUENCE [LARGE SCALE GENOMIC DNA]</scope>
    <source>
        <strain evidence="17 18">KCTC 39748</strain>
    </source>
</reference>
<dbReference type="KEGG" id="nbe:Back2_03510"/>
<dbReference type="NCBIfam" id="TIGR01391">
    <property type="entry name" value="dnaG"/>
    <property type="match status" value="1"/>
</dbReference>
<dbReference type="PANTHER" id="PTHR30313:SF2">
    <property type="entry name" value="DNA PRIMASE"/>
    <property type="match status" value="1"/>
</dbReference>
<comment type="catalytic activity">
    <reaction evidence="12">
        <text>ssDNA + n NTP = ssDNA/pppN(pN)n-1 hybrid + (n-1) diphosphate.</text>
        <dbReference type="EC" id="2.7.7.101"/>
    </reaction>
</comment>
<accession>A0A3G9IY20</accession>
<keyword evidence="8 12" id="KW-0862">Zinc</keyword>
<dbReference type="Pfam" id="PF13662">
    <property type="entry name" value="Toprim_4"/>
    <property type="match status" value="1"/>
</dbReference>
<dbReference type="EC" id="2.7.7.101" evidence="12"/>
<dbReference type="Gene3D" id="3.90.980.10">
    <property type="entry name" value="DNA primase, catalytic core, N-terminal domain"/>
    <property type="match status" value="1"/>
</dbReference>
<protein>
    <recommendedName>
        <fullName evidence="12 13">DNA primase</fullName>
        <ecNumber evidence="12">2.7.7.101</ecNumber>
    </recommendedName>
</protein>
<dbReference type="GO" id="GO:0000428">
    <property type="term" value="C:DNA-directed RNA polymerase complex"/>
    <property type="evidence" value="ECO:0007669"/>
    <property type="project" value="UniProtKB-KW"/>
</dbReference>
<evidence type="ECO:0000256" key="7">
    <source>
        <dbReference type="ARBA" id="ARBA00022771"/>
    </source>
</evidence>